<organism evidence="2 3">
    <name type="scientific">Limimaricola pyoseonensis</name>
    <dbReference type="NCBI Taxonomy" id="521013"/>
    <lineage>
        <taxon>Bacteria</taxon>
        <taxon>Pseudomonadati</taxon>
        <taxon>Pseudomonadota</taxon>
        <taxon>Alphaproteobacteria</taxon>
        <taxon>Rhodobacterales</taxon>
        <taxon>Paracoccaceae</taxon>
        <taxon>Limimaricola</taxon>
    </lineage>
</organism>
<dbReference type="InterPro" id="IPR050792">
    <property type="entry name" value="ADP-ribosylglycohydrolase"/>
</dbReference>
<feature type="binding site" evidence="1">
    <location>
        <position position="78"/>
    </location>
    <ligand>
        <name>Mg(2+)</name>
        <dbReference type="ChEBI" id="CHEBI:18420"/>
        <label>1</label>
    </ligand>
</feature>
<sequence>MTLDAAQGGPDLRGRIRAMVHGVAFGDAMGAPVEKLSAAEIRERYGRVTSLRTAWHRDGQDEVQRKGRVRGHGITTDDTAMTLSLMRIYAAERRHLDAWDMATGMVREIAWESRWVPELQRVTPLIERLFYPEKWIFQRLQLSGCDPRQGGVGNMVNCGATMYIAPVGAVNACNPRAAYDEAINFAAGHQQSYGLEAAGAFAAAVARAFVPGATLDEVVRTAHDLAHDGTRSAIAEVVAAAEDLRRKGAGAEEVTEVLHRAIAPFSPMGDDVAHGPEKAGRATAAYQPSRLLSIEELPLALGFCITAGGDFRQAVVDGINSGRDTDSIGVMVGAILGAMHGPEVIDPEDAALLDSANRLTLAADADRFAEAVADIMEGDAARATDIAAGRRILLQTTFERSAE</sequence>
<keyword evidence="2" id="KW-0378">Hydrolase</keyword>
<dbReference type="Pfam" id="PF03747">
    <property type="entry name" value="ADP_ribosyl_GH"/>
    <property type="match status" value="1"/>
</dbReference>
<reference evidence="3" key="1">
    <citation type="submission" date="2016-10" db="EMBL/GenBank/DDBJ databases">
        <authorList>
            <person name="Varghese N."/>
            <person name="Submissions S."/>
        </authorList>
    </citation>
    <scope>NUCLEOTIDE SEQUENCE [LARGE SCALE GENOMIC DNA]</scope>
    <source>
        <strain evidence="3">DSM 21424</strain>
    </source>
</reference>
<feature type="binding site" evidence="1">
    <location>
        <position position="76"/>
    </location>
    <ligand>
        <name>Mg(2+)</name>
        <dbReference type="ChEBI" id="CHEBI:18420"/>
        <label>1</label>
    </ligand>
</feature>
<protein>
    <submittedName>
        <fullName evidence="2">ADP-ribosylglycohydrolase</fullName>
    </submittedName>
</protein>
<feature type="binding site" evidence="1">
    <location>
        <position position="324"/>
    </location>
    <ligand>
        <name>Mg(2+)</name>
        <dbReference type="ChEBI" id="CHEBI:18420"/>
        <label>1</label>
    </ligand>
</feature>
<dbReference type="STRING" id="521013.SAMN04488567_3490"/>
<accession>A0A1G7IJN5</accession>
<feature type="binding site" evidence="1">
    <location>
        <position position="327"/>
    </location>
    <ligand>
        <name>Mg(2+)</name>
        <dbReference type="ChEBI" id="CHEBI:18420"/>
        <label>1</label>
    </ligand>
</feature>
<keyword evidence="3" id="KW-1185">Reference proteome</keyword>
<dbReference type="EMBL" id="FNAT01000007">
    <property type="protein sequence ID" value="SDF12778.1"/>
    <property type="molecule type" value="Genomic_DNA"/>
</dbReference>
<evidence type="ECO:0000313" key="2">
    <source>
        <dbReference type="EMBL" id="SDF12778.1"/>
    </source>
</evidence>
<evidence type="ECO:0000313" key="3">
    <source>
        <dbReference type="Proteomes" id="UP000198922"/>
    </source>
</evidence>
<feature type="binding site" evidence="1">
    <location>
        <position position="326"/>
    </location>
    <ligand>
        <name>Mg(2+)</name>
        <dbReference type="ChEBI" id="CHEBI:18420"/>
        <label>1</label>
    </ligand>
</feature>
<dbReference type="GO" id="GO:0046872">
    <property type="term" value="F:metal ion binding"/>
    <property type="evidence" value="ECO:0007669"/>
    <property type="project" value="UniProtKB-KW"/>
</dbReference>
<dbReference type="Proteomes" id="UP000198922">
    <property type="component" value="Unassembled WGS sequence"/>
</dbReference>
<keyword evidence="1" id="KW-0479">Metal-binding</keyword>
<feature type="binding site" evidence="1">
    <location>
        <position position="77"/>
    </location>
    <ligand>
        <name>Mg(2+)</name>
        <dbReference type="ChEBI" id="CHEBI:18420"/>
        <label>1</label>
    </ligand>
</feature>
<comment type="cofactor">
    <cofactor evidence="1">
        <name>Mg(2+)</name>
        <dbReference type="ChEBI" id="CHEBI:18420"/>
    </cofactor>
    <text evidence="1">Binds 2 magnesium ions per subunit.</text>
</comment>
<dbReference type="GO" id="GO:0016787">
    <property type="term" value="F:hydrolase activity"/>
    <property type="evidence" value="ECO:0007669"/>
    <property type="project" value="UniProtKB-KW"/>
</dbReference>
<name>A0A1G7IJN5_9RHOB</name>
<dbReference type="InterPro" id="IPR036705">
    <property type="entry name" value="Ribosyl_crysJ1_sf"/>
</dbReference>
<dbReference type="SUPFAM" id="SSF101478">
    <property type="entry name" value="ADP-ribosylglycohydrolase"/>
    <property type="match status" value="1"/>
</dbReference>
<proteinExistence type="predicted"/>
<dbReference type="Gene3D" id="1.10.4080.10">
    <property type="entry name" value="ADP-ribosylation/Crystallin J1"/>
    <property type="match status" value="1"/>
</dbReference>
<dbReference type="InterPro" id="IPR005502">
    <property type="entry name" value="Ribosyl_crysJ1"/>
</dbReference>
<gene>
    <name evidence="2" type="ORF">SAMN04488567_3490</name>
</gene>
<evidence type="ECO:0000256" key="1">
    <source>
        <dbReference type="PIRSR" id="PIRSR605502-1"/>
    </source>
</evidence>
<dbReference type="PANTHER" id="PTHR16222">
    <property type="entry name" value="ADP-RIBOSYLGLYCOHYDROLASE"/>
    <property type="match status" value="1"/>
</dbReference>
<keyword evidence="1" id="KW-0460">Magnesium</keyword>
<dbReference type="PANTHER" id="PTHR16222:SF12">
    <property type="entry name" value="ADP-RIBOSYLGLYCOHYDROLASE-RELATED"/>
    <property type="match status" value="1"/>
</dbReference>
<dbReference type="AlphaFoldDB" id="A0A1G7IJN5"/>